<reference evidence="2 3" key="1">
    <citation type="journal article" date="2015" name="Microbes Environ.">
        <title>Distribution and evolution of nitrogen fixation genes in the phylum bacteroidetes.</title>
        <authorList>
            <person name="Inoue J."/>
            <person name="Oshima K."/>
            <person name="Suda W."/>
            <person name="Sakamoto M."/>
            <person name="Iino T."/>
            <person name="Noda S."/>
            <person name="Hongoh Y."/>
            <person name="Hattori M."/>
            <person name="Ohkuma M."/>
        </authorList>
    </citation>
    <scope>NUCLEOTIDE SEQUENCE [LARGE SCALE GENOMIC DNA]</scope>
    <source>
        <strain evidence="2">JCM 15548</strain>
    </source>
</reference>
<dbReference type="STRING" id="1236989.JCM15548_1902"/>
<gene>
    <name evidence="2" type="ORF">JCM15548_1902</name>
</gene>
<evidence type="ECO:0000313" key="2">
    <source>
        <dbReference type="EMBL" id="GAO28775.1"/>
    </source>
</evidence>
<keyword evidence="3" id="KW-1185">Reference proteome</keyword>
<sequence length="176" mass="19386">MQEVKPSANGGKLEPKAAITSLSLKDLMKGNGASVSPTPGQASPSGSEPYIEMNEPVTQQKLIAAWSIYANKIKSDNMRLFSILTSHAPELQQDHVIFIELASSMQEDELLKEKPVMMTLLKKELQNSHLQLRTALRKDDSKVPGKVFTAADKLEAMIQKNAALALLKQQFNLDLD</sequence>
<dbReference type="Proteomes" id="UP000032900">
    <property type="component" value="Unassembled WGS sequence"/>
</dbReference>
<dbReference type="AlphaFoldDB" id="A0A0E9LV74"/>
<comment type="caution">
    <text evidence="2">The sequence shown here is derived from an EMBL/GenBank/DDBJ whole genome shotgun (WGS) entry which is preliminary data.</text>
</comment>
<evidence type="ECO:0000313" key="3">
    <source>
        <dbReference type="Proteomes" id="UP000032900"/>
    </source>
</evidence>
<accession>A0A0E9LV74</accession>
<feature type="region of interest" description="Disordered" evidence="1">
    <location>
        <begin position="30"/>
        <end position="51"/>
    </location>
</feature>
<dbReference type="RefSeq" id="WP_062122492.1">
    <property type="nucleotide sequence ID" value="NZ_BAZW01000004.1"/>
</dbReference>
<name>A0A0E9LV74_9BACT</name>
<proteinExistence type="predicted"/>
<dbReference type="EMBL" id="BAZW01000004">
    <property type="protein sequence ID" value="GAO28775.1"/>
    <property type="molecule type" value="Genomic_DNA"/>
</dbReference>
<dbReference type="OrthoDB" id="1122760at2"/>
<protein>
    <submittedName>
        <fullName evidence="2">DNA polymerase III subunits gamma and tau</fullName>
    </submittedName>
</protein>
<evidence type="ECO:0000256" key="1">
    <source>
        <dbReference type="SAM" id="MobiDB-lite"/>
    </source>
</evidence>
<organism evidence="2 3">
    <name type="scientific">Geofilum rubicundum JCM 15548</name>
    <dbReference type="NCBI Taxonomy" id="1236989"/>
    <lineage>
        <taxon>Bacteria</taxon>
        <taxon>Pseudomonadati</taxon>
        <taxon>Bacteroidota</taxon>
        <taxon>Bacteroidia</taxon>
        <taxon>Marinilabiliales</taxon>
        <taxon>Marinilabiliaceae</taxon>
        <taxon>Geofilum</taxon>
    </lineage>
</organism>
<feature type="compositionally biased region" description="Polar residues" evidence="1">
    <location>
        <begin position="33"/>
        <end position="46"/>
    </location>
</feature>